<comment type="caution">
    <text evidence="2">The sequence shown here is derived from an EMBL/GenBank/DDBJ whole genome shotgun (WGS) entry which is preliminary data.</text>
</comment>
<keyword evidence="3" id="KW-1185">Reference proteome</keyword>
<protein>
    <submittedName>
        <fullName evidence="2">Uncharacterized protein</fullName>
    </submittedName>
</protein>
<name>A0A9W6QL52_9PSEU</name>
<dbReference type="Proteomes" id="UP001165042">
    <property type="component" value="Unassembled WGS sequence"/>
</dbReference>
<evidence type="ECO:0000256" key="1">
    <source>
        <dbReference type="SAM" id="MobiDB-lite"/>
    </source>
</evidence>
<proteinExistence type="predicted"/>
<accession>A0A9W6QL52</accession>
<evidence type="ECO:0000313" key="3">
    <source>
        <dbReference type="Proteomes" id="UP001165042"/>
    </source>
</evidence>
<reference evidence="2" key="1">
    <citation type="submission" date="2023-02" db="EMBL/GenBank/DDBJ databases">
        <title>Actinokineospora globicatena NBRC 15670.</title>
        <authorList>
            <person name="Ichikawa N."/>
            <person name="Sato H."/>
            <person name="Tonouchi N."/>
        </authorList>
    </citation>
    <scope>NUCLEOTIDE SEQUENCE</scope>
    <source>
        <strain evidence="2">NBRC 15670</strain>
    </source>
</reference>
<evidence type="ECO:0000313" key="2">
    <source>
        <dbReference type="EMBL" id="GLW90577.1"/>
    </source>
</evidence>
<gene>
    <name evidence="2" type="ORF">Aglo03_13930</name>
</gene>
<dbReference type="AlphaFoldDB" id="A0A9W6QL52"/>
<organism evidence="2 3">
    <name type="scientific">Actinokineospora globicatena</name>
    <dbReference type="NCBI Taxonomy" id="103729"/>
    <lineage>
        <taxon>Bacteria</taxon>
        <taxon>Bacillati</taxon>
        <taxon>Actinomycetota</taxon>
        <taxon>Actinomycetes</taxon>
        <taxon>Pseudonocardiales</taxon>
        <taxon>Pseudonocardiaceae</taxon>
        <taxon>Actinokineospora</taxon>
    </lineage>
</organism>
<sequence length="359" mass="38297">MPATGAHLPPLGDPRTRNEHSGPAGLVVQVGQLTGGLHVNDRPASAPDDSGWLRSAWSHLAGSVMEMRYLAGPGCVEGFLLVRSEGTSGEEAEKRVVDLRAALQVMPGHAHAVPVTDEAETRRVLAPVRPQGGVVEVRKRVTTHRTGRVDADSPWLAAVTPLRYRRVEWAPLWAAMADLPFRTMLSVAVSPFAVGPGLRSHLAARVAEFGRLARQGPPPTGVWSAPRSPDGFAVAALPLVTDAVRRYTDRVFLTRVSLAGEEPVPGVLAELAAETMSPREANRGFLGASPTVETLDHADSATACHNLSTLNFAPTSAPGVPSEAIGEVERVLSSITDIDEAAAVFRLPYRSADHREFWG</sequence>
<feature type="region of interest" description="Disordered" evidence="1">
    <location>
        <begin position="1"/>
        <end position="22"/>
    </location>
</feature>
<dbReference type="EMBL" id="BSSD01000001">
    <property type="protein sequence ID" value="GLW90577.1"/>
    <property type="molecule type" value="Genomic_DNA"/>
</dbReference>